<feature type="compositionally biased region" description="Pro residues" evidence="1">
    <location>
        <begin position="203"/>
        <end position="215"/>
    </location>
</feature>
<accession>A0AAD7KB81</accession>
<comment type="caution">
    <text evidence="2">The sequence shown here is derived from an EMBL/GenBank/DDBJ whole genome shotgun (WGS) entry which is preliminary data.</text>
</comment>
<feature type="compositionally biased region" description="Basic and acidic residues" evidence="1">
    <location>
        <begin position="39"/>
        <end position="53"/>
    </location>
</feature>
<organism evidence="2 3">
    <name type="scientific">Mycena metata</name>
    <dbReference type="NCBI Taxonomy" id="1033252"/>
    <lineage>
        <taxon>Eukaryota</taxon>
        <taxon>Fungi</taxon>
        <taxon>Dikarya</taxon>
        <taxon>Basidiomycota</taxon>
        <taxon>Agaricomycotina</taxon>
        <taxon>Agaricomycetes</taxon>
        <taxon>Agaricomycetidae</taxon>
        <taxon>Agaricales</taxon>
        <taxon>Marasmiineae</taxon>
        <taxon>Mycenaceae</taxon>
        <taxon>Mycena</taxon>
    </lineage>
</organism>
<dbReference type="EMBL" id="JARKIB010000004">
    <property type="protein sequence ID" value="KAJ7781069.1"/>
    <property type="molecule type" value="Genomic_DNA"/>
</dbReference>
<proteinExistence type="predicted"/>
<dbReference type="AlphaFoldDB" id="A0AAD7KB81"/>
<evidence type="ECO:0000313" key="2">
    <source>
        <dbReference type="EMBL" id="KAJ7781069.1"/>
    </source>
</evidence>
<feature type="compositionally biased region" description="Low complexity" evidence="1">
    <location>
        <begin position="85"/>
        <end position="108"/>
    </location>
</feature>
<evidence type="ECO:0000313" key="3">
    <source>
        <dbReference type="Proteomes" id="UP001215598"/>
    </source>
</evidence>
<dbReference type="Proteomes" id="UP001215598">
    <property type="component" value="Unassembled WGS sequence"/>
</dbReference>
<protein>
    <submittedName>
        <fullName evidence="2">Uncharacterized protein</fullName>
    </submittedName>
</protein>
<feature type="region of interest" description="Disordered" evidence="1">
    <location>
        <begin position="39"/>
        <end position="225"/>
    </location>
</feature>
<name>A0AAD7KB81_9AGAR</name>
<feature type="region of interest" description="Disordered" evidence="1">
    <location>
        <begin position="246"/>
        <end position="283"/>
    </location>
</feature>
<sequence>MPSSRPSSSRSMLTADERVRLLRSNKKIQALLGESPRFVEGRSPRVGKLNESRRAHRRTRDVGLEDQYYGDEERKSSVSHRHGAPRTPIRSPRRTSSTTPLVSSSGTPLVSFFGSETSRASSGHHRRYIPTPLAVTTTSPRSRPLPSPPLAPSVNESVTSAPTLKKKTDHSPDHLSPSSPPVSRPQLLIRVQSQTPSFSGDRPPSPIPSPRPLPSPSTSEESRALARRVKMAQVAMWLDRVPQIVPASAPPTHSSSAGPSSPVPFPRSRIRASTVSGGDNNEFRHTTYTAASRRIGLPLSPRPDSVPLHSARNLAVGLLASPRPDNAVPFGFLAPTNTKSKRAGAWSGEWNEDMEEVIKRLRELKN</sequence>
<feature type="compositionally biased region" description="Low complexity" evidence="1">
    <location>
        <begin position="246"/>
        <end position="260"/>
    </location>
</feature>
<gene>
    <name evidence="2" type="ORF">B0H16DRAFT_606676</name>
</gene>
<reference evidence="2" key="1">
    <citation type="submission" date="2023-03" db="EMBL/GenBank/DDBJ databases">
        <title>Massive genome expansion in bonnet fungi (Mycena s.s.) driven by repeated elements and novel gene families across ecological guilds.</title>
        <authorList>
            <consortium name="Lawrence Berkeley National Laboratory"/>
            <person name="Harder C.B."/>
            <person name="Miyauchi S."/>
            <person name="Viragh M."/>
            <person name="Kuo A."/>
            <person name="Thoen E."/>
            <person name="Andreopoulos B."/>
            <person name="Lu D."/>
            <person name="Skrede I."/>
            <person name="Drula E."/>
            <person name="Henrissat B."/>
            <person name="Morin E."/>
            <person name="Kohler A."/>
            <person name="Barry K."/>
            <person name="LaButti K."/>
            <person name="Morin E."/>
            <person name="Salamov A."/>
            <person name="Lipzen A."/>
            <person name="Mereny Z."/>
            <person name="Hegedus B."/>
            <person name="Baldrian P."/>
            <person name="Stursova M."/>
            <person name="Weitz H."/>
            <person name="Taylor A."/>
            <person name="Grigoriev I.V."/>
            <person name="Nagy L.G."/>
            <person name="Martin F."/>
            <person name="Kauserud H."/>
        </authorList>
    </citation>
    <scope>NUCLEOTIDE SEQUENCE</scope>
    <source>
        <strain evidence="2">CBHHK182m</strain>
    </source>
</reference>
<evidence type="ECO:0000256" key="1">
    <source>
        <dbReference type="SAM" id="MobiDB-lite"/>
    </source>
</evidence>
<keyword evidence="3" id="KW-1185">Reference proteome</keyword>